<dbReference type="EMBL" id="KZ613948">
    <property type="protein sequence ID" value="PMD37830.1"/>
    <property type="molecule type" value="Genomic_DNA"/>
</dbReference>
<dbReference type="AlphaFoldDB" id="A0A2J6RH50"/>
<reference evidence="3 4" key="1">
    <citation type="submission" date="2016-04" db="EMBL/GenBank/DDBJ databases">
        <title>A degradative enzymes factory behind the ericoid mycorrhizal symbiosis.</title>
        <authorList>
            <consortium name="DOE Joint Genome Institute"/>
            <person name="Martino E."/>
            <person name="Morin E."/>
            <person name="Grelet G."/>
            <person name="Kuo A."/>
            <person name="Kohler A."/>
            <person name="Daghino S."/>
            <person name="Barry K."/>
            <person name="Choi C."/>
            <person name="Cichocki N."/>
            <person name="Clum A."/>
            <person name="Copeland A."/>
            <person name="Hainaut M."/>
            <person name="Haridas S."/>
            <person name="Labutti K."/>
            <person name="Lindquist E."/>
            <person name="Lipzen A."/>
            <person name="Khouja H.-R."/>
            <person name="Murat C."/>
            <person name="Ohm R."/>
            <person name="Olson A."/>
            <person name="Spatafora J."/>
            <person name="Veneault-Fourrey C."/>
            <person name="Henrissat B."/>
            <person name="Grigoriev I."/>
            <person name="Martin F."/>
            <person name="Perotto S."/>
        </authorList>
    </citation>
    <scope>NUCLEOTIDE SEQUENCE [LARGE SCALE GENOMIC DNA]</scope>
    <source>
        <strain evidence="3 4">F</strain>
    </source>
</reference>
<dbReference type="OrthoDB" id="2157530at2759"/>
<dbReference type="PANTHER" id="PTHR24148:SF73">
    <property type="entry name" value="HET DOMAIN PROTEIN (AFU_ORTHOLOGUE AFUA_8G01020)"/>
    <property type="match status" value="1"/>
</dbReference>
<feature type="compositionally biased region" description="Basic and acidic residues" evidence="1">
    <location>
        <begin position="27"/>
        <end position="43"/>
    </location>
</feature>
<gene>
    <name evidence="3" type="ORF">L207DRAFT_513827</name>
</gene>
<organism evidence="3 4">
    <name type="scientific">Hyaloscypha variabilis (strain UAMH 11265 / GT02V1 / F)</name>
    <name type="common">Meliniomyces variabilis</name>
    <dbReference type="NCBI Taxonomy" id="1149755"/>
    <lineage>
        <taxon>Eukaryota</taxon>
        <taxon>Fungi</taxon>
        <taxon>Dikarya</taxon>
        <taxon>Ascomycota</taxon>
        <taxon>Pezizomycotina</taxon>
        <taxon>Leotiomycetes</taxon>
        <taxon>Helotiales</taxon>
        <taxon>Hyaloscyphaceae</taxon>
        <taxon>Hyaloscypha</taxon>
        <taxon>Hyaloscypha variabilis</taxon>
    </lineage>
</organism>
<accession>A0A2J6RH50</accession>
<dbReference type="STRING" id="1149755.A0A2J6RH50"/>
<evidence type="ECO:0000256" key="1">
    <source>
        <dbReference type="SAM" id="MobiDB-lite"/>
    </source>
</evidence>
<sequence>MSRRFVRRTVFGAMREGFVEGLTGSDDEPKSDTAAETGPDVKERNRKTGPPYQYPESPLLGDQRQIRLLELLPGTKQDDITCNILLVSLNESPSYEALSYCWGDATEMTPIEIKDGGTFEVRTNLRSALFHLRREDGQRRLWIDAICINQDDLEERAQQVSIMRDIYKGARRTVVWLGDADKDSDAAFSTCRTLVNYARESMKWEGASAVIEGLKNDTSIEGLVDRPWWSRVWVVQEVALATDVLLVCGSQEMDWTTFCLAIETGLSHEVWEVMLFGIMDTDCFKKYKSMRTITRAIPADTPGDRLLELLIHLREHEATDERDKVFSVLGLLDTSLEELGVLPDYQDSSSNIFKKTAVSIIENSGNLDILGVCSTNQFGDSSLSLPSWVPDWRYNEWIPQPFRTDALGNNRKTSTSRGTKAKPILLGDRDIIVLSGHPIDSIAAFTEVLRPIDDSVFDFETGDLNDDVGLRTILKSLGKDMKTTYDELTKLVPHLSTFIKWEAFANVADRGSSKGRPAAVLPETETIYWQTLCAGCTPNGPAATEALYREWYASLGPIRSLLRRHMDKYASRSIFQPLGFASYLRATWERYPEFANLLAHAKGRRLARTQRGRLCLVPAEVEEGDAVVLVKGGRVPLVIRYHRAGKDGTHTWKLVGECYVHGVMDGEAFDLDACRDIRLR</sequence>
<evidence type="ECO:0000313" key="3">
    <source>
        <dbReference type="EMBL" id="PMD37830.1"/>
    </source>
</evidence>
<dbReference type="InterPro" id="IPR010730">
    <property type="entry name" value="HET"/>
</dbReference>
<feature type="domain" description="Heterokaryon incompatibility" evidence="2">
    <location>
        <begin position="95"/>
        <end position="237"/>
    </location>
</feature>
<dbReference type="PANTHER" id="PTHR24148">
    <property type="entry name" value="ANKYRIN REPEAT DOMAIN-CONTAINING PROTEIN 39 HOMOLOG-RELATED"/>
    <property type="match status" value="1"/>
</dbReference>
<dbReference type="Pfam" id="PF06985">
    <property type="entry name" value="HET"/>
    <property type="match status" value="1"/>
</dbReference>
<dbReference type="InterPro" id="IPR052895">
    <property type="entry name" value="HetReg/Transcr_Mod"/>
</dbReference>
<dbReference type="Pfam" id="PF26639">
    <property type="entry name" value="Het-6_barrel"/>
    <property type="match status" value="1"/>
</dbReference>
<name>A0A2J6RH50_HYAVF</name>
<proteinExistence type="predicted"/>
<keyword evidence="4" id="KW-1185">Reference proteome</keyword>
<feature type="region of interest" description="Disordered" evidence="1">
    <location>
        <begin position="19"/>
        <end position="57"/>
    </location>
</feature>
<evidence type="ECO:0000259" key="2">
    <source>
        <dbReference type="Pfam" id="PF06985"/>
    </source>
</evidence>
<dbReference type="Proteomes" id="UP000235786">
    <property type="component" value="Unassembled WGS sequence"/>
</dbReference>
<protein>
    <submittedName>
        <fullName evidence="3">HET-domain-containing protein</fullName>
    </submittedName>
</protein>
<evidence type="ECO:0000313" key="4">
    <source>
        <dbReference type="Proteomes" id="UP000235786"/>
    </source>
</evidence>